<evidence type="ECO:0000313" key="2">
    <source>
        <dbReference type="Proteomes" id="UP000034245"/>
    </source>
</evidence>
<gene>
    <name evidence="1" type="ORF">WU87_03215</name>
</gene>
<keyword evidence="2" id="KW-1185">Reference proteome</keyword>
<evidence type="ECO:0000313" key="1">
    <source>
        <dbReference type="EMBL" id="KKO80632.1"/>
    </source>
</evidence>
<organism evidence="1 2">
    <name type="scientific">Corynebacterium minutissimum</name>
    <dbReference type="NCBI Taxonomy" id="38301"/>
    <lineage>
        <taxon>Bacteria</taxon>
        <taxon>Bacillati</taxon>
        <taxon>Actinomycetota</taxon>
        <taxon>Actinomycetes</taxon>
        <taxon>Mycobacteriales</taxon>
        <taxon>Corynebacteriaceae</taxon>
        <taxon>Corynebacterium</taxon>
    </lineage>
</organism>
<proteinExistence type="predicted"/>
<comment type="caution">
    <text evidence="1">The sequence shown here is derived from an EMBL/GenBank/DDBJ whole genome shotgun (WGS) entry which is preliminary data.</text>
</comment>
<protein>
    <submittedName>
        <fullName evidence="1">Uncharacterized protein</fullName>
    </submittedName>
</protein>
<sequence length="111" mass="12562">MLSRPSEYHDHLYSTIRSLADEFNALDGFPQIDKAVRDLVANAVDIDVICKMDGFHVGEHVYLQFQPIVYLDTTVNLLRVDASGFSRAVPVDDFFCTAVHEHVSDLVPRRV</sequence>
<reference evidence="1" key="1">
    <citation type="submission" date="2015-04" db="EMBL/GenBank/DDBJ databases">
        <title>Draft Genome Sequences of Three Species of Emerging Human-Pathogenic Corynebacteria.</title>
        <authorList>
            <person name="Pacheco L.G."/>
            <person name="Mattos-Guaraldi A.L."/>
            <person name="Santos C.S."/>
            <person name="Veras A.O."/>
            <person name="Guimaraes L.C."/>
            <person name="Abreu V."/>
            <person name="Pereira F.L."/>
            <person name="Soares S.C."/>
            <person name="Dorella F.A."/>
            <person name="Carvalho A.F."/>
            <person name="Leal C.G."/>
            <person name="Figueiredo H.C."/>
            <person name="Ramos J.N."/>
            <person name="Vieira V."/>
            <person name="Farfour E."/>
            <person name="Guiso N."/>
            <person name="Hirata R.Jr."/>
            <person name="Ramos R.T."/>
            <person name="Azevedo V."/>
            <person name="Silva A."/>
        </authorList>
    </citation>
    <scope>NUCLEOTIDE SEQUENCE</scope>
    <source>
        <strain evidence="1">1941</strain>
    </source>
</reference>
<dbReference type="Proteomes" id="UP000034245">
    <property type="component" value="Unassembled WGS sequence"/>
</dbReference>
<dbReference type="EMBL" id="LAYQ01000008">
    <property type="protein sequence ID" value="KKO80632.1"/>
    <property type="molecule type" value="Genomic_DNA"/>
</dbReference>
<name>A0ACC4UCS8_9CORY</name>
<accession>A0ACC4UCS8</accession>